<protein>
    <recommendedName>
        <fullName evidence="3">Lipoprotein</fullName>
    </recommendedName>
</protein>
<gene>
    <name evidence="1" type="ORF">IFO69_10270</name>
</gene>
<comment type="caution">
    <text evidence="1">The sequence shown here is derived from an EMBL/GenBank/DDBJ whole genome shotgun (WGS) entry which is preliminary data.</text>
</comment>
<dbReference type="Proteomes" id="UP000647133">
    <property type="component" value="Unassembled WGS sequence"/>
</dbReference>
<dbReference type="PROSITE" id="PS51257">
    <property type="entry name" value="PROKAR_LIPOPROTEIN"/>
    <property type="match status" value="1"/>
</dbReference>
<name>A0ABR9AK92_9BACT</name>
<organism evidence="1 2">
    <name type="scientific">Echinicola arenosa</name>
    <dbReference type="NCBI Taxonomy" id="2774144"/>
    <lineage>
        <taxon>Bacteria</taxon>
        <taxon>Pseudomonadati</taxon>
        <taxon>Bacteroidota</taxon>
        <taxon>Cytophagia</taxon>
        <taxon>Cytophagales</taxon>
        <taxon>Cyclobacteriaceae</taxon>
        <taxon>Echinicola</taxon>
    </lineage>
</organism>
<evidence type="ECO:0000313" key="2">
    <source>
        <dbReference type="Proteomes" id="UP000647133"/>
    </source>
</evidence>
<sequence>MKNLVLLTLGRKVIILGSLMIFLISCSNYDSEPDNREFVPGEVAVGIKSGTDINQIFNFINQIDHQVYKIKSLTFTSNLPSEKFEYILDKLNEKTYTNDGANLFVTGYLHYQTNQITIFPKLFGMENIEFQNDWLDAMNEFELQEKHNEELNSGSILFYVPNGKEKEWKNKFLTYDIVDWAELNFVADIELHKNEK</sequence>
<dbReference type="RefSeq" id="WP_192010018.1">
    <property type="nucleotide sequence ID" value="NZ_JACYTQ010000003.1"/>
</dbReference>
<evidence type="ECO:0008006" key="3">
    <source>
        <dbReference type="Google" id="ProtNLM"/>
    </source>
</evidence>
<proteinExistence type="predicted"/>
<reference evidence="1 2" key="1">
    <citation type="submission" date="2020-09" db="EMBL/GenBank/DDBJ databases">
        <title>Echinicola sp. CAU 1574 isolated from sand of Sido Beach.</title>
        <authorList>
            <person name="Kim W."/>
        </authorList>
    </citation>
    <scope>NUCLEOTIDE SEQUENCE [LARGE SCALE GENOMIC DNA]</scope>
    <source>
        <strain evidence="1 2">CAU 1574</strain>
    </source>
</reference>
<dbReference type="EMBL" id="JACYTQ010000003">
    <property type="protein sequence ID" value="MBD8489130.1"/>
    <property type="molecule type" value="Genomic_DNA"/>
</dbReference>
<keyword evidence="2" id="KW-1185">Reference proteome</keyword>
<evidence type="ECO:0000313" key="1">
    <source>
        <dbReference type="EMBL" id="MBD8489130.1"/>
    </source>
</evidence>
<accession>A0ABR9AK92</accession>